<protein>
    <recommendedName>
        <fullName evidence="3">indole-3-glycerol-phosphate synthase</fullName>
        <ecNumber evidence="3">4.1.1.48</ecNumber>
    </recommendedName>
</protein>
<comment type="pathway">
    <text evidence="2">Amino-acid biosynthesis; L-tryptophan biosynthesis; L-tryptophan from chorismate: step 4/5.</text>
</comment>
<dbReference type="PANTHER" id="PTHR22854">
    <property type="entry name" value="TRYPTOPHAN BIOSYNTHESIS PROTEIN"/>
    <property type="match status" value="1"/>
</dbReference>
<evidence type="ECO:0000256" key="8">
    <source>
        <dbReference type="ARBA" id="ARBA00023239"/>
    </source>
</evidence>
<dbReference type="InterPro" id="IPR045186">
    <property type="entry name" value="Indole-3-glycerol_P_synth"/>
</dbReference>
<dbReference type="EMBL" id="PEWY01000023">
    <property type="protein sequence ID" value="PIU37425.1"/>
    <property type="molecule type" value="Genomic_DNA"/>
</dbReference>
<keyword evidence="4" id="KW-0028">Amino-acid biosynthesis</keyword>
<evidence type="ECO:0000256" key="2">
    <source>
        <dbReference type="ARBA" id="ARBA00004696"/>
    </source>
</evidence>
<dbReference type="AlphaFoldDB" id="A0A2M6YVB8"/>
<dbReference type="PANTHER" id="PTHR22854:SF2">
    <property type="entry name" value="INDOLE-3-GLYCEROL-PHOSPHATE SYNTHASE"/>
    <property type="match status" value="1"/>
</dbReference>
<accession>A0A2M6YVB8</accession>
<dbReference type="Gene3D" id="3.20.20.70">
    <property type="entry name" value="Aldolase class I"/>
    <property type="match status" value="1"/>
</dbReference>
<dbReference type="InterPro" id="IPR011060">
    <property type="entry name" value="RibuloseP-bd_barrel"/>
</dbReference>
<dbReference type="InterPro" id="IPR013798">
    <property type="entry name" value="Indole-3-glycerol_P_synth_dom"/>
</dbReference>
<feature type="domain" description="Indole-3-glycerol phosphate synthase" evidence="9">
    <location>
        <begin position="26"/>
        <end position="238"/>
    </location>
</feature>
<dbReference type="EC" id="4.1.1.48" evidence="3"/>
<proteinExistence type="predicted"/>
<dbReference type="Pfam" id="PF00218">
    <property type="entry name" value="IGPS"/>
    <property type="match status" value="1"/>
</dbReference>
<reference evidence="11" key="1">
    <citation type="submission" date="2017-09" db="EMBL/GenBank/DDBJ databases">
        <title>Depth-based differentiation of microbial function through sediment-hosted aquifers and enrichment of novel symbionts in the deep terrestrial subsurface.</title>
        <authorList>
            <person name="Probst A.J."/>
            <person name="Ladd B."/>
            <person name="Jarett J.K."/>
            <person name="Geller-Mcgrath D.E."/>
            <person name="Sieber C.M.K."/>
            <person name="Emerson J.B."/>
            <person name="Anantharaman K."/>
            <person name="Thomas B.C."/>
            <person name="Malmstrom R."/>
            <person name="Stieglmeier M."/>
            <person name="Klingl A."/>
            <person name="Woyke T."/>
            <person name="Ryan C.M."/>
            <person name="Banfield J.F."/>
        </authorList>
    </citation>
    <scope>NUCLEOTIDE SEQUENCE [LARGE SCALE GENOMIC DNA]</scope>
</reference>
<evidence type="ECO:0000256" key="7">
    <source>
        <dbReference type="ARBA" id="ARBA00023141"/>
    </source>
</evidence>
<evidence type="ECO:0000256" key="6">
    <source>
        <dbReference type="ARBA" id="ARBA00022822"/>
    </source>
</evidence>
<keyword evidence="7" id="KW-0057">Aromatic amino acid biosynthesis</keyword>
<dbReference type="GO" id="GO:0004640">
    <property type="term" value="F:phosphoribosylanthranilate isomerase activity"/>
    <property type="evidence" value="ECO:0007669"/>
    <property type="project" value="TreeGrafter"/>
</dbReference>
<dbReference type="CDD" id="cd00331">
    <property type="entry name" value="IGPS"/>
    <property type="match status" value="1"/>
</dbReference>
<dbReference type="GO" id="GO:0004425">
    <property type="term" value="F:indole-3-glycerol-phosphate synthase activity"/>
    <property type="evidence" value="ECO:0007669"/>
    <property type="project" value="UniProtKB-EC"/>
</dbReference>
<keyword evidence="8" id="KW-0456">Lyase</keyword>
<name>A0A2M6YVB8_9BACT</name>
<dbReference type="GO" id="GO:0000162">
    <property type="term" value="P:L-tryptophan biosynthetic process"/>
    <property type="evidence" value="ECO:0007669"/>
    <property type="project" value="UniProtKB-UniPathway"/>
</dbReference>
<dbReference type="SUPFAM" id="SSF51366">
    <property type="entry name" value="Ribulose-phoshate binding barrel"/>
    <property type="match status" value="1"/>
</dbReference>
<comment type="caution">
    <text evidence="10">The sequence shown here is derived from an EMBL/GenBank/DDBJ whole genome shotgun (WGS) entry which is preliminary data.</text>
</comment>
<evidence type="ECO:0000256" key="1">
    <source>
        <dbReference type="ARBA" id="ARBA00001633"/>
    </source>
</evidence>
<evidence type="ECO:0000259" key="9">
    <source>
        <dbReference type="Pfam" id="PF00218"/>
    </source>
</evidence>
<evidence type="ECO:0000313" key="10">
    <source>
        <dbReference type="EMBL" id="PIU37425.1"/>
    </source>
</evidence>
<evidence type="ECO:0000256" key="4">
    <source>
        <dbReference type="ARBA" id="ARBA00022605"/>
    </source>
</evidence>
<keyword evidence="6" id="KW-0822">Tryptophan biosynthesis</keyword>
<gene>
    <name evidence="10" type="ORF">COT02_00935</name>
</gene>
<keyword evidence="5" id="KW-0210">Decarboxylase</keyword>
<evidence type="ECO:0000313" key="11">
    <source>
        <dbReference type="Proteomes" id="UP000230184"/>
    </source>
</evidence>
<dbReference type="UniPathway" id="UPA00035">
    <property type="reaction ID" value="UER00043"/>
</dbReference>
<evidence type="ECO:0000256" key="5">
    <source>
        <dbReference type="ARBA" id="ARBA00022793"/>
    </source>
</evidence>
<dbReference type="InterPro" id="IPR013785">
    <property type="entry name" value="Aldolase_TIM"/>
</dbReference>
<organism evidence="10 11">
    <name type="scientific">Candidatus Roizmanbacteria bacterium CG07_land_8_20_14_0_80_34_15</name>
    <dbReference type="NCBI Taxonomy" id="1974849"/>
    <lineage>
        <taxon>Bacteria</taxon>
        <taxon>Candidatus Roizmaniibacteriota</taxon>
    </lineage>
</organism>
<dbReference type="Proteomes" id="UP000230184">
    <property type="component" value="Unassembled WGS sequence"/>
</dbReference>
<evidence type="ECO:0000256" key="3">
    <source>
        <dbReference type="ARBA" id="ARBA00012362"/>
    </source>
</evidence>
<comment type="catalytic activity">
    <reaction evidence="1">
        <text>1-(2-carboxyphenylamino)-1-deoxy-D-ribulose 5-phosphate + H(+) = (1S,2R)-1-C-(indol-3-yl)glycerol 3-phosphate + CO2 + H2O</text>
        <dbReference type="Rhea" id="RHEA:23476"/>
        <dbReference type="ChEBI" id="CHEBI:15377"/>
        <dbReference type="ChEBI" id="CHEBI:15378"/>
        <dbReference type="ChEBI" id="CHEBI:16526"/>
        <dbReference type="ChEBI" id="CHEBI:58613"/>
        <dbReference type="ChEBI" id="CHEBI:58866"/>
        <dbReference type="EC" id="4.1.1.48"/>
    </reaction>
</comment>
<sequence length="250" mass="28433">MHKILKQIVEKKQEYLNGLKRGRFLNLPENKMAIIAEIKMASPTVPYFESEKNIVKRAVDYKQAGVDAISIITEKHFFKGSPKFIPRIKKSVDLPVLQKDFVIDSYQIYEAKIIGANALLLITKITDKQTLIKFVLLCQEIGIEPIVEISDEIDLKKALQTSTKIIAVNARNLETFDVNVDQACRLMEKIPDRFVKLGFSGIKSSNEVKKYQRAGAKGILVGTSLMKTNNIKSFIRELQNYESQSKNLRN</sequence>